<dbReference type="EMBL" id="JBHTKH010000005">
    <property type="protein sequence ID" value="MFD1054538.1"/>
    <property type="molecule type" value="Genomic_DNA"/>
</dbReference>
<comment type="caution">
    <text evidence="6">The sequence shown here is derived from an EMBL/GenBank/DDBJ whole genome shotgun (WGS) entry which is preliminary data.</text>
</comment>
<protein>
    <recommendedName>
        <fullName evidence="1">D-inositol 3-phosphate glycosyltransferase</fullName>
    </recommendedName>
</protein>
<evidence type="ECO:0000256" key="4">
    <source>
        <dbReference type="SAM" id="MobiDB-lite"/>
    </source>
</evidence>
<feature type="domain" description="Glycosyltransferase subfamily 4-like N-terminal" evidence="5">
    <location>
        <begin position="20"/>
        <end position="193"/>
    </location>
</feature>
<keyword evidence="3" id="KW-0808">Transferase</keyword>
<organism evidence="6 7">
    <name type="scientific">Terrabacter terrigena</name>
    <dbReference type="NCBI Taxonomy" id="574718"/>
    <lineage>
        <taxon>Bacteria</taxon>
        <taxon>Bacillati</taxon>
        <taxon>Actinomycetota</taxon>
        <taxon>Actinomycetes</taxon>
        <taxon>Micrococcales</taxon>
        <taxon>Intrasporangiaceae</taxon>
        <taxon>Terrabacter</taxon>
    </lineage>
</organism>
<evidence type="ECO:0000313" key="6">
    <source>
        <dbReference type="EMBL" id="MFD1054538.1"/>
    </source>
</evidence>
<dbReference type="Gene3D" id="3.40.50.2000">
    <property type="entry name" value="Glycogen Phosphorylase B"/>
    <property type="match status" value="2"/>
</dbReference>
<dbReference type="Pfam" id="PF13579">
    <property type="entry name" value="Glyco_trans_4_4"/>
    <property type="match status" value="1"/>
</dbReference>
<feature type="region of interest" description="Disordered" evidence="4">
    <location>
        <begin position="412"/>
        <end position="435"/>
    </location>
</feature>
<evidence type="ECO:0000313" key="7">
    <source>
        <dbReference type="Proteomes" id="UP001597046"/>
    </source>
</evidence>
<dbReference type="PANTHER" id="PTHR45947:SF3">
    <property type="entry name" value="SULFOQUINOVOSYL TRANSFERASE SQD2"/>
    <property type="match status" value="1"/>
</dbReference>
<dbReference type="RefSeq" id="WP_386052441.1">
    <property type="nucleotide sequence ID" value="NZ_JBHTKH010000005.1"/>
</dbReference>
<proteinExistence type="predicted"/>
<dbReference type="SUPFAM" id="SSF53756">
    <property type="entry name" value="UDP-Glycosyltransferase/glycogen phosphorylase"/>
    <property type="match status" value="1"/>
</dbReference>
<dbReference type="PANTHER" id="PTHR45947">
    <property type="entry name" value="SULFOQUINOVOSYL TRANSFERASE SQD2"/>
    <property type="match status" value="1"/>
</dbReference>
<evidence type="ECO:0000256" key="2">
    <source>
        <dbReference type="ARBA" id="ARBA00022676"/>
    </source>
</evidence>
<dbReference type="Proteomes" id="UP001597046">
    <property type="component" value="Unassembled WGS sequence"/>
</dbReference>
<reference evidence="7" key="1">
    <citation type="journal article" date="2019" name="Int. J. Syst. Evol. Microbiol.">
        <title>The Global Catalogue of Microorganisms (GCM) 10K type strain sequencing project: providing services to taxonomists for standard genome sequencing and annotation.</title>
        <authorList>
            <consortium name="The Broad Institute Genomics Platform"/>
            <consortium name="The Broad Institute Genome Sequencing Center for Infectious Disease"/>
            <person name="Wu L."/>
            <person name="Ma J."/>
        </authorList>
    </citation>
    <scope>NUCLEOTIDE SEQUENCE [LARGE SCALE GENOMIC DNA]</scope>
    <source>
        <strain evidence="7">CCUG 57508</strain>
    </source>
</reference>
<gene>
    <name evidence="6" type="ORF">ACFQ2V_09505</name>
</gene>
<dbReference type="InterPro" id="IPR028098">
    <property type="entry name" value="Glyco_trans_4-like_N"/>
</dbReference>
<accession>A0ABW3MWT9</accession>
<dbReference type="CDD" id="cd03794">
    <property type="entry name" value="GT4_WbuB-like"/>
    <property type="match status" value="1"/>
</dbReference>
<name>A0ABW3MWT9_9MICO</name>
<evidence type="ECO:0000259" key="5">
    <source>
        <dbReference type="Pfam" id="PF13579"/>
    </source>
</evidence>
<sequence length="435" mass="47078">MMRIGLVNHYAVPPTAAGGTRHWDLASEWDLAGHEVVLLASSFNHFEQTSESKLAPRTQMGQRSALVALGGRPYEGNGIGRALGMLEFAWRVLRSRGYLSGVDVVIGSSPHPFAAVAAAMVARIRRVPFVYEVRDLWPQTLVDMGAMPPGSFMTRLLYLMERRTVRVASGLVYLPPEADRYFTEKGMELGRALHAPNSAPPFEGPKGQPAARVGEVLTEVENFQRSGVRVFCYAGTIGRANGLGPVVDAFLDRRVRDRAALVVCGDGPERAGLEARLPRDGNVIFAGHVSKSDAFRVVDGCDVALFHLLDAPVFKYGLSPNKLVDYLSIGKPILYAGPSVPNPTTGSGATIDAVPGVTSSMVDAVDTFIQMDEAHLRVMAAKARRHASEHYSTSAVAERYAKFLDDVVSGARRPAEARHSDTNRIMPAKKEAGSL</sequence>
<keyword evidence="7" id="KW-1185">Reference proteome</keyword>
<evidence type="ECO:0000256" key="3">
    <source>
        <dbReference type="ARBA" id="ARBA00022679"/>
    </source>
</evidence>
<dbReference type="InterPro" id="IPR050194">
    <property type="entry name" value="Glycosyltransferase_grp1"/>
</dbReference>
<evidence type="ECO:0000256" key="1">
    <source>
        <dbReference type="ARBA" id="ARBA00021292"/>
    </source>
</evidence>
<keyword evidence="2" id="KW-0328">Glycosyltransferase</keyword>
<feature type="compositionally biased region" description="Basic and acidic residues" evidence="4">
    <location>
        <begin position="413"/>
        <end position="435"/>
    </location>
</feature>